<keyword evidence="3" id="KW-1185">Reference proteome</keyword>
<evidence type="ECO:0000313" key="2">
    <source>
        <dbReference type="EMBL" id="MBE1612118.1"/>
    </source>
</evidence>
<organism evidence="2 3">
    <name type="scientific">Actinopolymorpha pittospori</name>
    <dbReference type="NCBI Taxonomy" id="648752"/>
    <lineage>
        <taxon>Bacteria</taxon>
        <taxon>Bacillati</taxon>
        <taxon>Actinomycetota</taxon>
        <taxon>Actinomycetes</taxon>
        <taxon>Propionibacteriales</taxon>
        <taxon>Actinopolymorphaceae</taxon>
        <taxon>Actinopolymorpha</taxon>
    </lineage>
</organism>
<dbReference type="EMBL" id="JADBEM010000001">
    <property type="protein sequence ID" value="MBE1612118.1"/>
    <property type="molecule type" value="Genomic_DNA"/>
</dbReference>
<gene>
    <name evidence="2" type="ORF">HEB94_008966</name>
</gene>
<dbReference type="Proteomes" id="UP000638648">
    <property type="component" value="Unassembled WGS sequence"/>
</dbReference>
<comment type="caution">
    <text evidence="2">The sequence shown here is derived from an EMBL/GenBank/DDBJ whole genome shotgun (WGS) entry which is preliminary data.</text>
</comment>
<name>A0A927N8E9_9ACTN</name>
<sequence length="82" mass="8862">MSSAHRQHPPRLELLRIQISASLDARGRIAGCYGVTIASCADGQALWIGADAPDDAATKLAAEFDREPRPSRQTRKIALPHS</sequence>
<accession>A0A927N8E9</accession>
<reference evidence="2" key="1">
    <citation type="submission" date="2020-10" db="EMBL/GenBank/DDBJ databases">
        <title>Sequencing the genomes of 1000 actinobacteria strains.</title>
        <authorList>
            <person name="Klenk H.-P."/>
        </authorList>
    </citation>
    <scope>NUCLEOTIDE SEQUENCE</scope>
    <source>
        <strain evidence="2">DSM 45354</strain>
    </source>
</reference>
<protein>
    <submittedName>
        <fullName evidence="2">Uncharacterized protein</fullName>
    </submittedName>
</protein>
<dbReference type="RefSeq" id="WP_192755224.1">
    <property type="nucleotide sequence ID" value="NZ_BAABJL010000080.1"/>
</dbReference>
<proteinExistence type="predicted"/>
<evidence type="ECO:0000313" key="3">
    <source>
        <dbReference type="Proteomes" id="UP000638648"/>
    </source>
</evidence>
<evidence type="ECO:0000256" key="1">
    <source>
        <dbReference type="SAM" id="MobiDB-lite"/>
    </source>
</evidence>
<feature type="region of interest" description="Disordered" evidence="1">
    <location>
        <begin position="62"/>
        <end position="82"/>
    </location>
</feature>
<dbReference type="AlphaFoldDB" id="A0A927N8E9"/>